<feature type="compositionally biased region" description="Low complexity" evidence="1">
    <location>
        <begin position="56"/>
        <end position="70"/>
    </location>
</feature>
<feature type="domain" description="LysM" evidence="3">
    <location>
        <begin position="195"/>
        <end position="239"/>
    </location>
</feature>
<keyword evidence="2" id="KW-1133">Transmembrane helix</keyword>
<dbReference type="PROSITE" id="PS51782">
    <property type="entry name" value="LYSM"/>
    <property type="match status" value="2"/>
</dbReference>
<keyword evidence="5" id="KW-1185">Reference proteome</keyword>
<keyword evidence="2" id="KW-0472">Membrane</keyword>
<dbReference type="InterPro" id="IPR018392">
    <property type="entry name" value="LysM"/>
</dbReference>
<reference evidence="4" key="1">
    <citation type="submission" date="2021-08" db="EMBL/GenBank/DDBJ databases">
        <title>Genome of a novel bacterium of the phylum Verrucomicrobia, Oleiharenicola sp. KSB-15.</title>
        <authorList>
            <person name="Chung J.-H."/>
            <person name="Ahn J.-H."/>
            <person name="Yoon Y."/>
            <person name="Kim D.-Y."/>
            <person name="An S.-H."/>
            <person name="Park I."/>
            <person name="Yeon J."/>
        </authorList>
    </citation>
    <scope>NUCLEOTIDE SEQUENCE</scope>
    <source>
        <strain evidence="4">KSB-15</strain>
    </source>
</reference>
<dbReference type="KEGG" id="ole:K0B96_12275"/>
<dbReference type="CDD" id="cd00118">
    <property type="entry name" value="LysM"/>
    <property type="match status" value="2"/>
</dbReference>
<feature type="compositionally biased region" description="Low complexity" evidence="1">
    <location>
        <begin position="248"/>
        <end position="280"/>
    </location>
</feature>
<gene>
    <name evidence="4" type="ORF">K0B96_12275</name>
</gene>
<feature type="region of interest" description="Disordered" evidence="1">
    <location>
        <begin position="32"/>
        <end position="72"/>
    </location>
</feature>
<organism evidence="4 5">
    <name type="scientific">Horticoccus luteus</name>
    <dbReference type="NCBI Taxonomy" id="2862869"/>
    <lineage>
        <taxon>Bacteria</taxon>
        <taxon>Pseudomonadati</taxon>
        <taxon>Verrucomicrobiota</taxon>
        <taxon>Opitutia</taxon>
        <taxon>Opitutales</taxon>
        <taxon>Opitutaceae</taxon>
        <taxon>Horticoccus</taxon>
    </lineage>
</organism>
<dbReference type="SMART" id="SM00257">
    <property type="entry name" value="LysM"/>
    <property type="match status" value="2"/>
</dbReference>
<evidence type="ECO:0000256" key="2">
    <source>
        <dbReference type="SAM" id="Phobius"/>
    </source>
</evidence>
<dbReference type="PANTHER" id="PTHR33734:SF22">
    <property type="entry name" value="MEMBRANE-BOUND LYTIC MUREIN TRANSGLYCOSYLASE D"/>
    <property type="match status" value="1"/>
</dbReference>
<dbReference type="EMBL" id="CP080507">
    <property type="protein sequence ID" value="QYM78083.1"/>
    <property type="molecule type" value="Genomic_DNA"/>
</dbReference>
<dbReference type="InterPro" id="IPR036779">
    <property type="entry name" value="LysM_dom_sf"/>
</dbReference>
<proteinExistence type="predicted"/>
<feature type="transmembrane region" description="Helical" evidence="2">
    <location>
        <begin position="6"/>
        <end position="23"/>
    </location>
</feature>
<dbReference type="PANTHER" id="PTHR33734">
    <property type="entry name" value="LYSM DOMAIN-CONTAINING GPI-ANCHORED PROTEIN 2"/>
    <property type="match status" value="1"/>
</dbReference>
<evidence type="ECO:0000313" key="5">
    <source>
        <dbReference type="Proteomes" id="UP000825051"/>
    </source>
</evidence>
<dbReference type="AlphaFoldDB" id="A0A8F9XIY5"/>
<evidence type="ECO:0000256" key="1">
    <source>
        <dbReference type="SAM" id="MobiDB-lite"/>
    </source>
</evidence>
<name>A0A8F9XIY5_9BACT</name>
<dbReference type="Pfam" id="PF01476">
    <property type="entry name" value="LysM"/>
    <property type="match status" value="2"/>
</dbReference>
<dbReference type="RefSeq" id="WP_220161187.1">
    <property type="nucleotide sequence ID" value="NZ_CP080507.1"/>
</dbReference>
<feature type="domain" description="LysM" evidence="3">
    <location>
        <begin position="118"/>
        <end position="162"/>
    </location>
</feature>
<accession>A0A8F9XIY5</accession>
<feature type="region of interest" description="Disordered" evidence="1">
    <location>
        <begin position="239"/>
        <end position="318"/>
    </location>
</feature>
<protein>
    <submittedName>
        <fullName evidence="4">LysM peptidoglycan-binding domain-containing protein</fullName>
    </submittedName>
</protein>
<evidence type="ECO:0000259" key="3">
    <source>
        <dbReference type="PROSITE" id="PS51782"/>
    </source>
</evidence>
<keyword evidence="2" id="KW-0812">Transmembrane</keyword>
<dbReference type="SUPFAM" id="SSF54106">
    <property type="entry name" value="LysM domain"/>
    <property type="match status" value="2"/>
</dbReference>
<evidence type="ECO:0000313" key="4">
    <source>
        <dbReference type="EMBL" id="QYM78083.1"/>
    </source>
</evidence>
<dbReference type="Gene3D" id="3.10.350.10">
    <property type="entry name" value="LysM domain"/>
    <property type="match status" value="2"/>
</dbReference>
<sequence length="318" mass="32270">MKILKVFGIVVGIHVFALILIFANPGCSSTAKPAPADTAAKDAAADSSPMVSVPMSDAAPSNNSADAATAMSTPSPVVSAPLDYGSSAGVRYTPTRPGSDAAQAVRGPAPVEGVTPVTTYTVAKGDSLWTVAKKHHLSVTQLAAANHIKPATPLRLGQKLIIPTTAVAAAPTDNLALGKPAAVADEGKASSASPVKHVVKPGETLGGIAHKYGVPYGEIALVNNISDPTKIRPGMELIIPAPKNRPGKSTSTPAAKPTSKAAANAPAPTPQTTTPVVPTPDQSKPFFTPPPADRDLDSGIKPGATDAPVIQIEDPNRK</sequence>
<dbReference type="Proteomes" id="UP000825051">
    <property type="component" value="Chromosome"/>
</dbReference>